<reference evidence="2 3" key="1">
    <citation type="journal article" date="2013" name="Curr. Biol.">
        <title>The Genome of the Foraminiferan Reticulomyxa filosa.</title>
        <authorList>
            <person name="Glockner G."/>
            <person name="Hulsmann N."/>
            <person name="Schleicher M."/>
            <person name="Noegel A.A."/>
            <person name="Eichinger L."/>
            <person name="Gallinger C."/>
            <person name="Pawlowski J."/>
            <person name="Sierra R."/>
            <person name="Euteneuer U."/>
            <person name="Pillet L."/>
            <person name="Moustafa A."/>
            <person name="Platzer M."/>
            <person name="Groth M."/>
            <person name="Szafranski K."/>
            <person name="Schliwa M."/>
        </authorList>
    </citation>
    <scope>NUCLEOTIDE SEQUENCE [LARGE SCALE GENOMIC DNA]</scope>
</reference>
<gene>
    <name evidence="2" type="ORF">RFI_39563</name>
</gene>
<feature type="non-terminal residue" evidence="2">
    <location>
        <position position="1"/>
    </location>
</feature>
<accession>X6LB68</accession>
<comment type="caution">
    <text evidence="2">The sequence shown here is derived from an EMBL/GenBank/DDBJ whole genome shotgun (WGS) entry which is preliminary data.</text>
</comment>
<protein>
    <submittedName>
        <fullName evidence="2">Uncharacterized protein</fullName>
    </submittedName>
</protein>
<proteinExistence type="predicted"/>
<dbReference type="Proteomes" id="UP000023152">
    <property type="component" value="Unassembled WGS sequence"/>
</dbReference>
<feature type="compositionally biased region" description="Basic and acidic residues" evidence="1">
    <location>
        <begin position="45"/>
        <end position="55"/>
    </location>
</feature>
<name>X6LB68_RETFI</name>
<feature type="non-terminal residue" evidence="2">
    <location>
        <position position="135"/>
    </location>
</feature>
<feature type="region of interest" description="Disordered" evidence="1">
    <location>
        <begin position="16"/>
        <end position="135"/>
    </location>
</feature>
<dbReference type="EMBL" id="ASPP01048062">
    <property type="protein sequence ID" value="ETN97959.1"/>
    <property type="molecule type" value="Genomic_DNA"/>
</dbReference>
<evidence type="ECO:0000256" key="1">
    <source>
        <dbReference type="SAM" id="MobiDB-lite"/>
    </source>
</evidence>
<dbReference type="AlphaFoldDB" id="X6LB68"/>
<sequence>KNGRKVKEVKMVVVTSENEKELERIESQRDKKLETIQESDGSSEYSDREAEEKQAHQQRLAPDEASADAKLPMPTPTLLQARSDGMRNQADEQRRKTNDENADSNEDDNHKRHKSWQAASKKGNRVRRLIRDDSE</sequence>
<organism evidence="2 3">
    <name type="scientific">Reticulomyxa filosa</name>
    <dbReference type="NCBI Taxonomy" id="46433"/>
    <lineage>
        <taxon>Eukaryota</taxon>
        <taxon>Sar</taxon>
        <taxon>Rhizaria</taxon>
        <taxon>Retaria</taxon>
        <taxon>Foraminifera</taxon>
        <taxon>Monothalamids</taxon>
        <taxon>Reticulomyxidae</taxon>
        <taxon>Reticulomyxa</taxon>
    </lineage>
</organism>
<feature type="compositionally biased region" description="Basic and acidic residues" evidence="1">
    <location>
        <begin position="17"/>
        <end position="35"/>
    </location>
</feature>
<evidence type="ECO:0000313" key="3">
    <source>
        <dbReference type="Proteomes" id="UP000023152"/>
    </source>
</evidence>
<feature type="compositionally biased region" description="Basic and acidic residues" evidence="1">
    <location>
        <begin position="89"/>
        <end position="99"/>
    </location>
</feature>
<evidence type="ECO:0000313" key="2">
    <source>
        <dbReference type="EMBL" id="ETN97959.1"/>
    </source>
</evidence>
<keyword evidence="3" id="KW-1185">Reference proteome</keyword>